<name>A0A9P0ARI4_BRAAE</name>
<evidence type="ECO:0000256" key="4">
    <source>
        <dbReference type="ARBA" id="ARBA00022771"/>
    </source>
</evidence>
<evidence type="ECO:0000256" key="7">
    <source>
        <dbReference type="ARBA" id="ARBA00023125"/>
    </source>
</evidence>
<dbReference type="InterPro" id="IPR013087">
    <property type="entry name" value="Znf_C2H2_type"/>
</dbReference>
<feature type="domain" description="C2H2-type" evidence="11">
    <location>
        <begin position="248"/>
        <end position="275"/>
    </location>
</feature>
<dbReference type="GO" id="GO:0000981">
    <property type="term" value="F:DNA-binding transcription factor activity, RNA polymerase II-specific"/>
    <property type="evidence" value="ECO:0007669"/>
    <property type="project" value="TreeGrafter"/>
</dbReference>
<keyword evidence="5" id="KW-0862">Zinc</keyword>
<dbReference type="SMART" id="SM00355">
    <property type="entry name" value="ZnF_C2H2"/>
    <property type="match status" value="10"/>
</dbReference>
<dbReference type="FunFam" id="3.30.160.60:FF:002343">
    <property type="entry name" value="Zinc finger protein 33A"/>
    <property type="match status" value="1"/>
</dbReference>
<evidence type="ECO:0000313" key="12">
    <source>
        <dbReference type="EMBL" id="CAH0548810.1"/>
    </source>
</evidence>
<feature type="domain" description="C2H2-type" evidence="11">
    <location>
        <begin position="335"/>
        <end position="362"/>
    </location>
</feature>
<feature type="domain" description="C2H2-type" evidence="11">
    <location>
        <begin position="276"/>
        <end position="304"/>
    </location>
</feature>
<keyword evidence="7" id="KW-0238">DNA-binding</keyword>
<evidence type="ECO:0000256" key="10">
    <source>
        <dbReference type="PROSITE-ProRule" id="PRU00042"/>
    </source>
</evidence>
<keyword evidence="8" id="KW-0804">Transcription</keyword>
<accession>A0A9P0ARI4</accession>
<keyword evidence="4 10" id="KW-0863">Zinc-finger</keyword>
<protein>
    <recommendedName>
        <fullName evidence="11">C2H2-type domain-containing protein</fullName>
    </recommendedName>
</protein>
<dbReference type="SUPFAM" id="SSF57667">
    <property type="entry name" value="beta-beta-alpha zinc fingers"/>
    <property type="match status" value="6"/>
</dbReference>
<dbReference type="Pfam" id="PF00096">
    <property type="entry name" value="zf-C2H2"/>
    <property type="match status" value="7"/>
</dbReference>
<keyword evidence="2" id="KW-0479">Metal-binding</keyword>
<evidence type="ECO:0000259" key="11">
    <source>
        <dbReference type="PROSITE" id="PS50157"/>
    </source>
</evidence>
<dbReference type="InterPro" id="IPR012934">
    <property type="entry name" value="Znf_AD"/>
</dbReference>
<keyword evidence="9" id="KW-0539">Nucleus</keyword>
<reference evidence="12" key="1">
    <citation type="submission" date="2021-12" db="EMBL/GenBank/DDBJ databases">
        <authorList>
            <person name="King R."/>
        </authorList>
    </citation>
    <scope>NUCLEOTIDE SEQUENCE</scope>
</reference>
<dbReference type="GO" id="GO:0008270">
    <property type="term" value="F:zinc ion binding"/>
    <property type="evidence" value="ECO:0007669"/>
    <property type="project" value="UniProtKB-KW"/>
</dbReference>
<keyword evidence="6" id="KW-0805">Transcription regulation</keyword>
<dbReference type="PROSITE" id="PS50157">
    <property type="entry name" value="ZINC_FINGER_C2H2_2"/>
    <property type="match status" value="9"/>
</dbReference>
<feature type="domain" description="C2H2-type" evidence="11">
    <location>
        <begin position="109"/>
        <end position="137"/>
    </location>
</feature>
<proteinExistence type="predicted"/>
<evidence type="ECO:0000256" key="5">
    <source>
        <dbReference type="ARBA" id="ARBA00022833"/>
    </source>
</evidence>
<evidence type="ECO:0000256" key="2">
    <source>
        <dbReference type="ARBA" id="ARBA00022723"/>
    </source>
</evidence>
<comment type="subcellular location">
    <subcellularLocation>
        <location evidence="1">Nucleus</location>
    </subcellularLocation>
</comment>
<evidence type="ECO:0000256" key="9">
    <source>
        <dbReference type="ARBA" id="ARBA00023242"/>
    </source>
</evidence>
<dbReference type="Gene3D" id="3.30.160.60">
    <property type="entry name" value="Classic Zinc Finger"/>
    <property type="match status" value="9"/>
</dbReference>
<dbReference type="GO" id="GO:0005634">
    <property type="term" value="C:nucleus"/>
    <property type="evidence" value="ECO:0007669"/>
    <property type="project" value="UniProtKB-SubCell"/>
</dbReference>
<dbReference type="FunFam" id="3.30.160.60:FF:000322">
    <property type="entry name" value="GDNF-inducible zinc finger protein 1"/>
    <property type="match status" value="1"/>
</dbReference>
<dbReference type="PANTHER" id="PTHR24379:SF127">
    <property type="entry name" value="BLOODY FINGERS-RELATED"/>
    <property type="match status" value="1"/>
</dbReference>
<organism evidence="12 13">
    <name type="scientific">Brassicogethes aeneus</name>
    <name type="common">Rape pollen beetle</name>
    <name type="synonym">Meligethes aeneus</name>
    <dbReference type="NCBI Taxonomy" id="1431903"/>
    <lineage>
        <taxon>Eukaryota</taxon>
        <taxon>Metazoa</taxon>
        <taxon>Ecdysozoa</taxon>
        <taxon>Arthropoda</taxon>
        <taxon>Hexapoda</taxon>
        <taxon>Insecta</taxon>
        <taxon>Pterygota</taxon>
        <taxon>Neoptera</taxon>
        <taxon>Endopterygota</taxon>
        <taxon>Coleoptera</taxon>
        <taxon>Polyphaga</taxon>
        <taxon>Cucujiformia</taxon>
        <taxon>Nitidulidae</taxon>
        <taxon>Meligethinae</taxon>
        <taxon>Brassicogethes</taxon>
    </lineage>
</organism>
<feature type="domain" description="C2H2-type" evidence="11">
    <location>
        <begin position="401"/>
        <end position="428"/>
    </location>
</feature>
<evidence type="ECO:0000256" key="6">
    <source>
        <dbReference type="ARBA" id="ARBA00023015"/>
    </source>
</evidence>
<dbReference type="PROSITE" id="PS00028">
    <property type="entry name" value="ZINC_FINGER_C2H2_1"/>
    <property type="match status" value="10"/>
</dbReference>
<evidence type="ECO:0000256" key="1">
    <source>
        <dbReference type="ARBA" id="ARBA00004123"/>
    </source>
</evidence>
<dbReference type="Proteomes" id="UP001154078">
    <property type="component" value="Chromosome 10"/>
</dbReference>
<evidence type="ECO:0000313" key="13">
    <source>
        <dbReference type="Proteomes" id="UP001154078"/>
    </source>
</evidence>
<feature type="domain" description="C2H2-type" evidence="11">
    <location>
        <begin position="307"/>
        <end position="334"/>
    </location>
</feature>
<gene>
    <name evidence="12" type="ORF">MELIAE_LOCUS2190</name>
</gene>
<dbReference type="GO" id="GO:0000977">
    <property type="term" value="F:RNA polymerase II transcription regulatory region sequence-specific DNA binding"/>
    <property type="evidence" value="ECO:0007669"/>
    <property type="project" value="TreeGrafter"/>
</dbReference>
<feature type="domain" description="C2H2-type" evidence="11">
    <location>
        <begin position="363"/>
        <end position="386"/>
    </location>
</feature>
<sequence length="514" mass="59785">MFDFYTETCCICLENNTNLINIIHSDENGENYFDKLELLVPDLGWSVRFNLCIKCCEGLNEAHTFVKKCVKSENTRKDNIPLSESLGVKIIKFDENLKEEVKEEDVEEFKCEECDKIFKSVKAVKSHITKIHKKPKSEENVENIVENKEEINDFEDAADNFSDNTDFEDYNPPKVKVKKERKVRTKIKLPVKCEYCGKDFNRKQHLLAHIRCLHTFEKPYACDICDAKFSLSHSLLVHKRRHNDDRRYVCTYCGKKFLCSTDLVHHNKIHLNKREYKCVPCNKSFNTISVLQIHKKCVHTPSELWKHVCSYCERRFPIKSSLTAHLRRHTGEKNFSCNICGKSFYDKKMVENHYRSHTDERLFKCHLCEKDYKDRGGLNLHLKKIHNIGNATIPPPPPKKFGCHLCPKAFSSRGKLQKHICTHTGQKMFNCHLCDKKFNDSWYKKVHLQKKHNLTLTNEDLKNLSQVHQEVPPLVVIQTPVVGVPQGSVHSPLDVQHVVMQPVMQVPPGHTSAF</sequence>
<keyword evidence="3" id="KW-0677">Repeat</keyword>
<dbReference type="OrthoDB" id="6077919at2759"/>
<dbReference type="PANTHER" id="PTHR24379">
    <property type="entry name" value="KRAB AND ZINC FINGER DOMAIN-CONTAINING"/>
    <property type="match status" value="1"/>
</dbReference>
<dbReference type="InterPro" id="IPR036236">
    <property type="entry name" value="Znf_C2H2_sf"/>
</dbReference>
<keyword evidence="13" id="KW-1185">Reference proteome</keyword>
<dbReference type="AlphaFoldDB" id="A0A9P0ARI4"/>
<dbReference type="EMBL" id="OV121141">
    <property type="protein sequence ID" value="CAH0548810.1"/>
    <property type="molecule type" value="Genomic_DNA"/>
</dbReference>
<dbReference type="SMART" id="SM00868">
    <property type="entry name" value="zf-AD"/>
    <property type="match status" value="1"/>
</dbReference>
<dbReference type="Pfam" id="PF13912">
    <property type="entry name" value="zf-C2H2_6"/>
    <property type="match status" value="1"/>
</dbReference>
<evidence type="ECO:0000256" key="3">
    <source>
        <dbReference type="ARBA" id="ARBA00022737"/>
    </source>
</evidence>
<feature type="domain" description="C2H2-type" evidence="11">
    <location>
        <begin position="191"/>
        <end position="219"/>
    </location>
</feature>
<evidence type="ECO:0000256" key="8">
    <source>
        <dbReference type="ARBA" id="ARBA00023163"/>
    </source>
</evidence>
<feature type="domain" description="C2H2-type" evidence="11">
    <location>
        <begin position="220"/>
        <end position="247"/>
    </location>
</feature>